<feature type="domain" description="Tyr recombinase" evidence="2">
    <location>
        <begin position="1"/>
        <end position="72"/>
    </location>
</feature>
<keyword evidence="4" id="KW-1185">Reference proteome</keyword>
<gene>
    <name evidence="3" type="ORF">ACFO8Q_03370</name>
</gene>
<accession>A0ABV9PYA2</accession>
<dbReference type="InterPro" id="IPR013762">
    <property type="entry name" value="Integrase-like_cat_sf"/>
</dbReference>
<name>A0ABV9PYA2_9BACL</name>
<reference evidence="4" key="1">
    <citation type="journal article" date="2019" name="Int. J. Syst. Evol. Microbiol.">
        <title>The Global Catalogue of Microorganisms (GCM) 10K type strain sequencing project: providing services to taxonomists for standard genome sequencing and annotation.</title>
        <authorList>
            <consortium name="The Broad Institute Genomics Platform"/>
            <consortium name="The Broad Institute Genome Sequencing Center for Infectious Disease"/>
            <person name="Wu L."/>
            <person name="Ma J."/>
        </authorList>
    </citation>
    <scope>NUCLEOTIDE SEQUENCE [LARGE SCALE GENOMIC DNA]</scope>
    <source>
        <strain evidence="4">WYCCWR 12678</strain>
    </source>
</reference>
<proteinExistence type="predicted"/>
<dbReference type="SUPFAM" id="SSF56349">
    <property type="entry name" value="DNA breaking-rejoining enzymes"/>
    <property type="match status" value="1"/>
</dbReference>
<dbReference type="Proteomes" id="UP001596002">
    <property type="component" value="Unassembled WGS sequence"/>
</dbReference>
<evidence type="ECO:0000313" key="3">
    <source>
        <dbReference type="EMBL" id="MFC4766438.1"/>
    </source>
</evidence>
<dbReference type="InterPro" id="IPR002104">
    <property type="entry name" value="Integrase_catalytic"/>
</dbReference>
<evidence type="ECO:0000259" key="2">
    <source>
        <dbReference type="PROSITE" id="PS51898"/>
    </source>
</evidence>
<dbReference type="RefSeq" id="WP_380024295.1">
    <property type="nucleotide sequence ID" value="NZ_JBHSHC010000019.1"/>
</dbReference>
<protein>
    <submittedName>
        <fullName evidence="3">Tyrosine-type recombinase/integrase</fullName>
    </submittedName>
</protein>
<evidence type="ECO:0000313" key="4">
    <source>
        <dbReference type="Proteomes" id="UP001596002"/>
    </source>
</evidence>
<organism evidence="3 4">
    <name type="scientific">Effusibacillus consociatus</name>
    <dbReference type="NCBI Taxonomy" id="1117041"/>
    <lineage>
        <taxon>Bacteria</taxon>
        <taxon>Bacillati</taxon>
        <taxon>Bacillota</taxon>
        <taxon>Bacilli</taxon>
        <taxon>Bacillales</taxon>
        <taxon>Alicyclobacillaceae</taxon>
        <taxon>Effusibacillus</taxon>
    </lineage>
</organism>
<sequence length="91" mass="10798">MNRHSWGDRLEMYSEQLGFKIRPYDLRHCFALWFLRNGGNAFGLQSTMGHTDMSMTKRYVHLTGQDLKEMHRKASPLNTLLPKKKTRMRNI</sequence>
<dbReference type="PROSITE" id="PS51898">
    <property type="entry name" value="TYR_RECOMBINASE"/>
    <property type="match status" value="1"/>
</dbReference>
<dbReference type="Gene3D" id="1.10.443.10">
    <property type="entry name" value="Intergrase catalytic core"/>
    <property type="match status" value="1"/>
</dbReference>
<keyword evidence="1" id="KW-0233">DNA recombination</keyword>
<dbReference type="EMBL" id="JBHSHC010000019">
    <property type="protein sequence ID" value="MFC4766438.1"/>
    <property type="molecule type" value="Genomic_DNA"/>
</dbReference>
<comment type="caution">
    <text evidence="3">The sequence shown here is derived from an EMBL/GenBank/DDBJ whole genome shotgun (WGS) entry which is preliminary data.</text>
</comment>
<dbReference type="InterPro" id="IPR011010">
    <property type="entry name" value="DNA_brk_join_enz"/>
</dbReference>
<evidence type="ECO:0000256" key="1">
    <source>
        <dbReference type="ARBA" id="ARBA00023172"/>
    </source>
</evidence>
<dbReference type="Pfam" id="PF00589">
    <property type="entry name" value="Phage_integrase"/>
    <property type="match status" value="1"/>
</dbReference>